<dbReference type="STRING" id="1392877.SAMN05216221_1852"/>
<dbReference type="PANTHER" id="PTHR42747:SF3">
    <property type="entry name" value="NITRONATE MONOOXYGENASE-RELATED"/>
    <property type="match status" value="1"/>
</dbReference>
<evidence type="ECO:0000256" key="9">
    <source>
        <dbReference type="ARBA" id="ARBA00031155"/>
    </source>
</evidence>
<evidence type="ECO:0000256" key="4">
    <source>
        <dbReference type="ARBA" id="ARBA00022630"/>
    </source>
</evidence>
<evidence type="ECO:0000256" key="3">
    <source>
        <dbReference type="ARBA" id="ARBA00022575"/>
    </source>
</evidence>
<dbReference type="InterPro" id="IPR004136">
    <property type="entry name" value="NMO"/>
</dbReference>
<proteinExistence type="inferred from homology"/>
<reference evidence="13" key="1">
    <citation type="submission" date="2016-10" db="EMBL/GenBank/DDBJ databases">
        <authorList>
            <person name="Varghese N."/>
            <person name="Submissions S."/>
        </authorList>
    </citation>
    <scope>NUCLEOTIDE SEQUENCE [LARGE SCALE GENOMIC DNA]</scope>
    <source>
        <strain evidence="13">KCTC 32247</strain>
    </source>
</reference>
<keyword evidence="13" id="KW-1185">Reference proteome</keyword>
<keyword evidence="3" id="KW-0216">Detoxification</keyword>
<organism evidence="12 13">
    <name type="scientific">Pseudomonas oryzae</name>
    <dbReference type="NCBI Taxonomy" id="1392877"/>
    <lineage>
        <taxon>Bacteria</taxon>
        <taxon>Pseudomonadati</taxon>
        <taxon>Pseudomonadota</taxon>
        <taxon>Gammaproteobacteria</taxon>
        <taxon>Pseudomonadales</taxon>
        <taxon>Pseudomonadaceae</taxon>
        <taxon>Pseudomonas</taxon>
    </lineage>
</organism>
<dbReference type="EMBL" id="LT629751">
    <property type="protein sequence ID" value="SDS45193.1"/>
    <property type="molecule type" value="Genomic_DNA"/>
</dbReference>
<dbReference type="GO" id="GO:0018580">
    <property type="term" value="F:nitronate monooxygenase activity"/>
    <property type="evidence" value="ECO:0007669"/>
    <property type="project" value="InterPro"/>
</dbReference>
<comment type="catalytic activity">
    <reaction evidence="10">
        <text>3 propionate 3-nitronate + 3 O2 + H2O = 3 3-oxopropanoate + 2 nitrate + nitrite + H2O2 + 3 H(+)</text>
        <dbReference type="Rhea" id="RHEA:57332"/>
        <dbReference type="ChEBI" id="CHEBI:15377"/>
        <dbReference type="ChEBI" id="CHEBI:15378"/>
        <dbReference type="ChEBI" id="CHEBI:15379"/>
        <dbReference type="ChEBI" id="CHEBI:16240"/>
        <dbReference type="ChEBI" id="CHEBI:16301"/>
        <dbReference type="ChEBI" id="CHEBI:17632"/>
        <dbReference type="ChEBI" id="CHEBI:33190"/>
        <dbReference type="ChEBI" id="CHEBI:136067"/>
    </reaction>
</comment>
<evidence type="ECO:0000256" key="7">
    <source>
        <dbReference type="ARBA" id="ARBA00023002"/>
    </source>
</evidence>
<keyword evidence="8 12" id="KW-0503">Monooxygenase</keyword>
<dbReference type="PANTHER" id="PTHR42747">
    <property type="entry name" value="NITRONATE MONOOXYGENASE-RELATED"/>
    <property type="match status" value="1"/>
</dbReference>
<protein>
    <recommendedName>
        <fullName evidence="11">Nitronate monooxygenase</fullName>
    </recommendedName>
    <alternativeName>
        <fullName evidence="9">Propionate 3-nitronate monooxygenase</fullName>
    </alternativeName>
</protein>
<evidence type="ECO:0000256" key="8">
    <source>
        <dbReference type="ARBA" id="ARBA00023033"/>
    </source>
</evidence>
<dbReference type="RefSeq" id="WP_090348669.1">
    <property type="nucleotide sequence ID" value="NZ_LT629751.1"/>
</dbReference>
<dbReference type="Proteomes" id="UP000243359">
    <property type="component" value="Chromosome I"/>
</dbReference>
<gene>
    <name evidence="12" type="ORF">SAMN05216221_1852</name>
</gene>
<evidence type="ECO:0000256" key="10">
    <source>
        <dbReference type="ARBA" id="ARBA00049401"/>
    </source>
</evidence>
<dbReference type="GO" id="GO:0009636">
    <property type="term" value="P:response to toxic substance"/>
    <property type="evidence" value="ECO:0007669"/>
    <property type="project" value="UniProtKB-KW"/>
</dbReference>
<accession>A0A1H1SBF3</accession>
<keyword evidence="7" id="KW-0560">Oxidoreductase</keyword>
<comment type="similarity">
    <text evidence="2">Belongs to the nitronate monooxygenase family. NMO class I subfamily.</text>
</comment>
<comment type="cofactor">
    <cofactor evidence="1">
        <name>FMN</name>
        <dbReference type="ChEBI" id="CHEBI:58210"/>
    </cofactor>
</comment>
<keyword evidence="4" id="KW-0285">Flavoprotein</keyword>
<name>A0A1H1SBF3_9PSED</name>
<dbReference type="FunFam" id="3.20.20.70:FF:000154">
    <property type="entry name" value="Probable nitronate monooxygenase"/>
    <property type="match status" value="1"/>
</dbReference>
<dbReference type="Pfam" id="PF03060">
    <property type="entry name" value="NMO"/>
    <property type="match status" value="1"/>
</dbReference>
<evidence type="ECO:0000313" key="13">
    <source>
        <dbReference type="Proteomes" id="UP000243359"/>
    </source>
</evidence>
<evidence type="ECO:0000256" key="11">
    <source>
        <dbReference type="ARBA" id="ARBA00067136"/>
    </source>
</evidence>
<evidence type="ECO:0000313" key="12">
    <source>
        <dbReference type="EMBL" id="SDS45193.1"/>
    </source>
</evidence>
<sequence>MPCPDNAFTALVGVRHPLIQAPMAGGATTPELVAAVSNAGALGSFAAATLAPAAIREGVARVRQLTDRPFNVNLFILDEPAPSDEEVARAQARLDPLRAELGLPPGGRPTRFCEDNRAQLETLLELAPPVVSFTFGILDAATVARFHAVGSLVMGTATTVAEARAWQAVGADLVCAQGCEAGGHRGSFLGDPQQACLGLLALLPQLAAAVNIPVVAAGGLMDGRGIAASLLLGAQAAQLGTAFLCCPESGIPAIWKEAIRAARDDSTRLTRAFSGRFARGITNDFMRRFAAEEEQIPAYPVQNALTADIRQAALRQGRSEYLSLWAGQGAGMARSLPAAELVQTLMAELGACQS</sequence>
<dbReference type="CDD" id="cd04730">
    <property type="entry name" value="NPD_like"/>
    <property type="match status" value="1"/>
</dbReference>
<dbReference type="AlphaFoldDB" id="A0A1H1SBF3"/>
<evidence type="ECO:0000256" key="2">
    <source>
        <dbReference type="ARBA" id="ARBA00009881"/>
    </source>
</evidence>
<evidence type="ECO:0000256" key="1">
    <source>
        <dbReference type="ARBA" id="ARBA00001917"/>
    </source>
</evidence>
<evidence type="ECO:0000256" key="6">
    <source>
        <dbReference type="ARBA" id="ARBA00022741"/>
    </source>
</evidence>
<keyword evidence="5" id="KW-0288">FMN</keyword>
<dbReference type="Gene3D" id="3.20.20.70">
    <property type="entry name" value="Aldolase class I"/>
    <property type="match status" value="1"/>
</dbReference>
<dbReference type="SUPFAM" id="SSF51412">
    <property type="entry name" value="Inosine monophosphate dehydrogenase (IMPDH)"/>
    <property type="match status" value="1"/>
</dbReference>
<dbReference type="GO" id="GO:0000166">
    <property type="term" value="F:nucleotide binding"/>
    <property type="evidence" value="ECO:0007669"/>
    <property type="project" value="UniProtKB-KW"/>
</dbReference>
<dbReference type="InterPro" id="IPR013785">
    <property type="entry name" value="Aldolase_TIM"/>
</dbReference>
<evidence type="ECO:0000256" key="5">
    <source>
        <dbReference type="ARBA" id="ARBA00022643"/>
    </source>
</evidence>
<dbReference type="OrthoDB" id="9778912at2"/>
<keyword evidence="6" id="KW-0547">Nucleotide-binding</keyword>